<reference evidence="4 5" key="1">
    <citation type="submission" date="2019-02" db="EMBL/GenBank/DDBJ databases">
        <title>Deep-cultivation of Planctomycetes and their phenomic and genomic characterization uncovers novel biology.</title>
        <authorList>
            <person name="Wiegand S."/>
            <person name="Jogler M."/>
            <person name="Boedeker C."/>
            <person name="Pinto D."/>
            <person name="Vollmers J."/>
            <person name="Rivas-Marin E."/>
            <person name="Kohn T."/>
            <person name="Peeters S.H."/>
            <person name="Heuer A."/>
            <person name="Rast P."/>
            <person name="Oberbeckmann S."/>
            <person name="Bunk B."/>
            <person name="Jeske O."/>
            <person name="Meyerdierks A."/>
            <person name="Storesund J.E."/>
            <person name="Kallscheuer N."/>
            <person name="Luecker S."/>
            <person name="Lage O.M."/>
            <person name="Pohl T."/>
            <person name="Merkel B.J."/>
            <person name="Hornburger P."/>
            <person name="Mueller R.-W."/>
            <person name="Bruemmer F."/>
            <person name="Labrenz M."/>
            <person name="Spormann A.M."/>
            <person name="Op Den Camp H."/>
            <person name="Overmann J."/>
            <person name="Amann R."/>
            <person name="Jetten M.S.M."/>
            <person name="Mascher T."/>
            <person name="Medema M.H."/>
            <person name="Devos D.P."/>
            <person name="Kaster A.-K."/>
            <person name="Ovreas L."/>
            <person name="Rohde M."/>
            <person name="Galperin M.Y."/>
            <person name="Jogler C."/>
        </authorList>
    </citation>
    <scope>NUCLEOTIDE SEQUENCE [LARGE SCALE GENOMIC DNA]</scope>
    <source>
        <strain evidence="4 5">Enr8</strain>
    </source>
</reference>
<evidence type="ECO:0000256" key="1">
    <source>
        <dbReference type="SAM" id="MobiDB-lite"/>
    </source>
</evidence>
<dbReference type="AlphaFoldDB" id="A0A5C5VKL4"/>
<evidence type="ECO:0000256" key="2">
    <source>
        <dbReference type="SAM" id="SignalP"/>
    </source>
</evidence>
<dbReference type="PROSITE" id="PS51257">
    <property type="entry name" value="PROKAR_LIPOPROTEIN"/>
    <property type="match status" value="1"/>
</dbReference>
<feature type="region of interest" description="Disordered" evidence="1">
    <location>
        <begin position="21"/>
        <end position="146"/>
    </location>
</feature>
<dbReference type="InterPro" id="IPR015943">
    <property type="entry name" value="WD40/YVTN_repeat-like_dom_sf"/>
</dbReference>
<dbReference type="Pfam" id="PF13360">
    <property type="entry name" value="PQQ_2"/>
    <property type="match status" value="2"/>
</dbReference>
<dbReference type="OrthoDB" id="244732at2"/>
<dbReference type="Gene3D" id="2.60.120.560">
    <property type="entry name" value="Exo-inulinase, domain 1"/>
    <property type="match status" value="1"/>
</dbReference>
<keyword evidence="5" id="KW-1185">Reference proteome</keyword>
<evidence type="ECO:0000313" key="5">
    <source>
        <dbReference type="Proteomes" id="UP000318878"/>
    </source>
</evidence>
<feature type="chain" id="PRO_5022876253" evidence="2">
    <location>
        <begin position="28"/>
        <end position="868"/>
    </location>
</feature>
<proteinExistence type="predicted"/>
<feature type="signal peptide" evidence="2">
    <location>
        <begin position="1"/>
        <end position="27"/>
    </location>
</feature>
<name>A0A5C5VKL4_9BACT</name>
<feature type="domain" description="Pyrrolo-quinoline quinone repeat" evidence="3">
    <location>
        <begin position="214"/>
        <end position="424"/>
    </location>
</feature>
<evidence type="ECO:0000259" key="3">
    <source>
        <dbReference type="Pfam" id="PF13360"/>
    </source>
</evidence>
<dbReference type="EMBL" id="SJPF01000001">
    <property type="protein sequence ID" value="TWT38543.1"/>
    <property type="molecule type" value="Genomic_DNA"/>
</dbReference>
<protein>
    <submittedName>
        <fullName evidence="4">Outer membrane biogenesis protein BamB</fullName>
    </submittedName>
</protein>
<dbReference type="PANTHER" id="PTHR34512">
    <property type="entry name" value="CELL SURFACE PROTEIN"/>
    <property type="match status" value="1"/>
</dbReference>
<dbReference type="SUPFAM" id="SSF50998">
    <property type="entry name" value="Quinoprotein alcohol dehydrogenase-like"/>
    <property type="match status" value="1"/>
</dbReference>
<feature type="compositionally biased region" description="Low complexity" evidence="1">
    <location>
        <begin position="70"/>
        <end position="86"/>
    </location>
</feature>
<evidence type="ECO:0000313" key="4">
    <source>
        <dbReference type="EMBL" id="TWT38543.1"/>
    </source>
</evidence>
<feature type="compositionally biased region" description="Low complexity" evidence="1">
    <location>
        <begin position="110"/>
        <end position="138"/>
    </location>
</feature>
<keyword evidence="2" id="KW-0732">Signal</keyword>
<comment type="caution">
    <text evidence="4">The sequence shown here is derived from an EMBL/GenBank/DDBJ whole genome shotgun (WGS) entry which is preliminary data.</text>
</comment>
<feature type="compositionally biased region" description="Low complexity" evidence="1">
    <location>
        <begin position="21"/>
        <end position="31"/>
    </location>
</feature>
<accession>A0A5C5VKL4</accession>
<dbReference type="InterPro" id="IPR002372">
    <property type="entry name" value="PQQ_rpt_dom"/>
</dbReference>
<dbReference type="RefSeq" id="WP_146428786.1">
    <property type="nucleotide sequence ID" value="NZ_SJPF01000001.1"/>
</dbReference>
<dbReference type="Proteomes" id="UP000318878">
    <property type="component" value="Unassembled WGS sequence"/>
</dbReference>
<sequence precursor="true">MTKTSSLSLLLVIAALAIFGCTPPATTTPTPSNTSGEHDHDHDHADHDHEHEGEEHAEEAMQPEAEKPAAEASSASEMKSEAAVAAKPEPISESIGASGAAPAKEDGAEMKAAPAAEASAAAPVEEAEATAHVATDAKPAGEADPQDWTYVRGPQFNGHSQATGLLDDFDAEGGEGSNVKWFAEEFGSRSTPIVMNGKLYTLCPAEQGTKREGERVVCLDAQTGEFLWENRFNVYLSDVPVERVGWSAVVGDPTNGKIYALGVCGHFQCIDAETGKTEWVHKLHEEYGLLSTYGGRTNFPIVFEDLVIISAVVIGWGDMAKPAHRFMAFDKNTGEMIWFEGTRLLPDDTTYSAPVIATLNGQKAMVFGSGDGAFWALQPRTGKEIWHYNMSMRGINASPTVDGDVVYVGHSEENLGDISSFMGNVAAIKGDMTGDITGKGLIWQQPEIMMGKSTLLKVNDYVYAFNDAGKVFGFDAKTGEPVGRRVAIGRAMRSNPLYADGKIYAFETNGNWAILEPQEDGSLEILNKGRFRDGEVNGSPICAQGLIYVPTSAGIYCLEDPTKEKGFKGLPPVTPEAPVSDNPEIAQLQVTPCELLLKPGQSQQFDVVAYNKLGEKLDADLSGVKFELTGPGKIDANGLYTAETSDAHTATTVTAKLDEVSSEARIRTIPNLPWSFNFDDIALDPATGAGQPPITWVGARYRHVIREIDGSQAMVKITTIPKGTRSQSWMSSPELHDYTIQADVKAAKTEDGQLPDIGLIAQGYQFVLNGNDKTMQVRSWVTQMRMAKSLPFEMEADDWYVMKLQVSNEGDIAVVRGKVWKKDEAEPSDWTIVGEDTIPNRDGSPGFFGKATNAELYIDNVTVTPNDN</sequence>
<dbReference type="InterPro" id="IPR011047">
    <property type="entry name" value="Quinoprotein_ADH-like_sf"/>
</dbReference>
<dbReference type="PANTHER" id="PTHR34512:SF30">
    <property type="entry name" value="OUTER MEMBRANE PROTEIN ASSEMBLY FACTOR BAMB"/>
    <property type="match status" value="1"/>
</dbReference>
<dbReference type="Gene3D" id="2.130.10.10">
    <property type="entry name" value="YVTN repeat-like/Quinoprotein amine dehydrogenase"/>
    <property type="match status" value="1"/>
</dbReference>
<feature type="domain" description="Pyrrolo-quinoline quinone repeat" evidence="3">
    <location>
        <begin position="449"/>
        <end position="561"/>
    </location>
</feature>
<feature type="compositionally biased region" description="Basic and acidic residues" evidence="1">
    <location>
        <begin position="36"/>
        <end position="54"/>
    </location>
</feature>
<organism evidence="4 5">
    <name type="scientific">Blastopirellula retiformator</name>
    <dbReference type="NCBI Taxonomy" id="2527970"/>
    <lineage>
        <taxon>Bacteria</taxon>
        <taxon>Pseudomonadati</taxon>
        <taxon>Planctomycetota</taxon>
        <taxon>Planctomycetia</taxon>
        <taxon>Pirellulales</taxon>
        <taxon>Pirellulaceae</taxon>
        <taxon>Blastopirellula</taxon>
    </lineage>
</organism>
<gene>
    <name evidence="4" type="ORF">Enr8_02360</name>
</gene>